<feature type="transmembrane region" description="Helical" evidence="2">
    <location>
        <begin position="526"/>
        <end position="543"/>
    </location>
</feature>
<organism evidence="4 5">
    <name type="scientific">Nesterenkonia alkaliphila</name>
    <dbReference type="NCBI Taxonomy" id="1463631"/>
    <lineage>
        <taxon>Bacteria</taxon>
        <taxon>Bacillati</taxon>
        <taxon>Actinomycetota</taxon>
        <taxon>Actinomycetes</taxon>
        <taxon>Micrococcales</taxon>
        <taxon>Micrococcaceae</taxon>
        <taxon>Nesterenkonia</taxon>
    </lineage>
</organism>
<dbReference type="GO" id="GO:0016740">
    <property type="term" value="F:transferase activity"/>
    <property type="evidence" value="ECO:0007669"/>
    <property type="project" value="UniProtKB-KW"/>
</dbReference>
<keyword evidence="5" id="KW-1185">Reference proteome</keyword>
<evidence type="ECO:0000256" key="1">
    <source>
        <dbReference type="ARBA" id="ARBA00009670"/>
    </source>
</evidence>
<dbReference type="PANTHER" id="PTHR10566:SF113">
    <property type="entry name" value="PROTEIN ACTIVITY OF BC1 COMPLEX KINASE 7, CHLOROPLASTIC"/>
    <property type="match status" value="1"/>
</dbReference>
<keyword evidence="4" id="KW-0808">Transferase</keyword>
<keyword evidence="2" id="KW-0472">Membrane</keyword>
<evidence type="ECO:0000313" key="5">
    <source>
        <dbReference type="Proteomes" id="UP000460157"/>
    </source>
</evidence>
<dbReference type="EMBL" id="WRPM01000037">
    <property type="protein sequence ID" value="MVT25832.1"/>
    <property type="molecule type" value="Genomic_DNA"/>
</dbReference>
<sequence>MSSYKERYREIAEVLARHGLGFLIGIAGLEKMVPFHRGLLGHKTQQSPYTNPEHLRLALEELGPTFTKLGQMLSTRSDLLPAGYLQELSKLQDGTPPFAGDAASRLIEQELGAAPETLFADFDAEPLASASIGQAHSARLGDGTRLVIKVRRPGVVSQVQEDLEILQNLASKASRRWEAASGYDVVGLAQEFARTLRAELDYMQEGSNAQRIAESFEDDSGVYVPRVYWEYTTSRVLTLERLTGLKVDDIEGLDRAGIDRQALANRAVGAIAKMVFEDGFFHADPHPGNLFIEPSGRIGLIDFGMVGEIDDRLRHQLGALLVALVRADPGRIAQALLDLSTANRAVERAQLREDLKGVVALYQGRLLGDIDIPALIRRVLALLRHHHLQLPREIALVLKMVLMAEGMGVRLDPEFNLGEALGPHVRKLAVQQAGPLAYARLLGQASGEAAELALEFPGMLRRILESVDTDGVELHLRAAELEPLMGRAERIGNRLVAGLIAAAFVRGVGELVSADDERLRRWSGPLLGAGIGVAGTLGSYLAWTSRRRKR</sequence>
<evidence type="ECO:0000313" key="4">
    <source>
        <dbReference type="EMBL" id="MVT25832.1"/>
    </source>
</evidence>
<name>A0A7K1UHF8_9MICC</name>
<comment type="caution">
    <text evidence="4">The sequence shown here is derived from an EMBL/GenBank/DDBJ whole genome shotgun (WGS) entry which is preliminary data.</text>
</comment>
<proteinExistence type="inferred from homology"/>
<dbReference type="PANTHER" id="PTHR10566">
    <property type="entry name" value="CHAPERONE-ACTIVITY OF BC1 COMPLEX CABC1 -RELATED"/>
    <property type="match status" value="1"/>
</dbReference>
<keyword evidence="2" id="KW-0812">Transmembrane</keyword>
<accession>A0A7K1UHF8</accession>
<dbReference type="InterPro" id="IPR011009">
    <property type="entry name" value="Kinase-like_dom_sf"/>
</dbReference>
<evidence type="ECO:0000259" key="3">
    <source>
        <dbReference type="Pfam" id="PF03109"/>
    </source>
</evidence>
<dbReference type="InterPro" id="IPR050154">
    <property type="entry name" value="UbiB_kinase"/>
</dbReference>
<gene>
    <name evidence="4" type="ORF">GNZ21_05570</name>
</gene>
<dbReference type="Proteomes" id="UP000460157">
    <property type="component" value="Unassembled WGS sequence"/>
</dbReference>
<dbReference type="RefSeq" id="WP_229659643.1">
    <property type="nucleotide sequence ID" value="NZ_BMFX01000066.1"/>
</dbReference>
<dbReference type="CDD" id="cd05121">
    <property type="entry name" value="ABC1_ADCK3-like"/>
    <property type="match status" value="1"/>
</dbReference>
<reference evidence="4 5" key="1">
    <citation type="submission" date="2019-12" db="EMBL/GenBank/DDBJ databases">
        <title>Nesterenkonia muleiensis sp. nov., a novel actinobacterium isolated from sap of Populus euphratica.</title>
        <authorList>
            <person name="Wang R."/>
        </authorList>
    </citation>
    <scope>NUCLEOTIDE SEQUENCE [LARGE SCALE GENOMIC DNA]</scope>
    <source>
        <strain evidence="4 5">F10</strain>
    </source>
</reference>
<dbReference type="InterPro" id="IPR004147">
    <property type="entry name" value="ABC1_dom"/>
</dbReference>
<evidence type="ECO:0000256" key="2">
    <source>
        <dbReference type="SAM" id="Phobius"/>
    </source>
</evidence>
<dbReference type="Pfam" id="PF03109">
    <property type="entry name" value="ABC1"/>
    <property type="match status" value="1"/>
</dbReference>
<protein>
    <submittedName>
        <fullName evidence="4">Phosphotransferase</fullName>
    </submittedName>
</protein>
<dbReference type="SUPFAM" id="SSF56112">
    <property type="entry name" value="Protein kinase-like (PK-like)"/>
    <property type="match status" value="1"/>
</dbReference>
<feature type="domain" description="ABC1 atypical kinase-like" evidence="3">
    <location>
        <begin position="90"/>
        <end position="335"/>
    </location>
</feature>
<keyword evidence="2" id="KW-1133">Transmembrane helix</keyword>
<comment type="similarity">
    <text evidence="1">Belongs to the protein kinase superfamily. ADCK protein kinase family.</text>
</comment>
<dbReference type="AlphaFoldDB" id="A0A7K1UHF8"/>